<dbReference type="SUPFAM" id="SSF49265">
    <property type="entry name" value="Fibronectin type III"/>
    <property type="match status" value="2"/>
</dbReference>
<dbReference type="GO" id="GO:0045523">
    <property type="term" value="F:interleukin-27 receptor binding"/>
    <property type="evidence" value="ECO:0007669"/>
    <property type="project" value="Ensembl"/>
</dbReference>
<dbReference type="InterPro" id="IPR003961">
    <property type="entry name" value="FN3_dom"/>
</dbReference>
<evidence type="ECO:0000256" key="3">
    <source>
        <dbReference type="ARBA" id="ARBA00022737"/>
    </source>
</evidence>
<dbReference type="Ensembl" id="ENSNGAT00000030931.1">
    <property type="protein sequence ID" value="ENSNGAP00000025212.1"/>
    <property type="gene ID" value="ENSNGAG00000023241.1"/>
</dbReference>
<reference evidence="6" key="1">
    <citation type="submission" date="2025-08" db="UniProtKB">
        <authorList>
            <consortium name="Ensembl"/>
        </authorList>
    </citation>
    <scope>IDENTIFICATION</scope>
</reference>
<evidence type="ECO:0000259" key="5">
    <source>
        <dbReference type="PROSITE" id="PS50853"/>
    </source>
</evidence>
<sequence>AHKLLSLSSLGPTMGGVKVQECASRVHRLGVTIQQESQLCVQLTPEATSCSIPDVHLFSAVPHVLNVTALNPGGATSSFLAFIAEHIIQPDPPEAVVLSRVPGQRLQVQWQPPSSWPFPEVFSLKYRIRYRRHGASRFRQVGPIEATTFTLRATRPHARYHIQVSAQDLTNYGEPSDWSLPAVTLDK</sequence>
<reference evidence="6" key="2">
    <citation type="submission" date="2025-09" db="UniProtKB">
        <authorList>
            <consortium name="Ensembl"/>
        </authorList>
    </citation>
    <scope>IDENTIFICATION</scope>
</reference>
<comment type="similarity">
    <text evidence="1">Belongs to the type I cytokine receptor family. Type 3 subfamily.</text>
</comment>
<keyword evidence="2" id="KW-0732">Signal</keyword>
<dbReference type="GO" id="GO:0004896">
    <property type="term" value="F:cytokine receptor activity"/>
    <property type="evidence" value="ECO:0007669"/>
    <property type="project" value="InterPro"/>
</dbReference>
<dbReference type="Pfam" id="PF24031">
    <property type="entry name" value="FN3_IL27B_N"/>
    <property type="match status" value="1"/>
</dbReference>
<feature type="domain" description="Fibronectin type-III" evidence="5">
    <location>
        <begin position="92"/>
        <end position="187"/>
    </location>
</feature>
<dbReference type="GO" id="GO:0016020">
    <property type="term" value="C:membrane"/>
    <property type="evidence" value="ECO:0007669"/>
    <property type="project" value="InterPro"/>
</dbReference>
<evidence type="ECO:0000256" key="2">
    <source>
        <dbReference type="ARBA" id="ARBA00022729"/>
    </source>
</evidence>
<dbReference type="OMA" id="HARYHIQ"/>
<protein>
    <submittedName>
        <fullName evidence="6">Epstein-Barr virus induced gene 3</fullName>
    </submittedName>
</protein>
<dbReference type="SMART" id="SM00060">
    <property type="entry name" value="FN3"/>
    <property type="match status" value="1"/>
</dbReference>
<dbReference type="InterPro" id="IPR013783">
    <property type="entry name" value="Ig-like_fold"/>
</dbReference>
<dbReference type="PROSITE" id="PS01354">
    <property type="entry name" value="HEMATOPO_REC_L_F3"/>
    <property type="match status" value="1"/>
</dbReference>
<dbReference type="Proteomes" id="UP000694381">
    <property type="component" value="Unassembled WGS sequence"/>
</dbReference>
<proteinExistence type="inferred from homology"/>
<dbReference type="CDD" id="cd00063">
    <property type="entry name" value="FN3"/>
    <property type="match status" value="1"/>
</dbReference>
<dbReference type="AlphaFoldDB" id="A0A8C6RZY1"/>
<dbReference type="InterPro" id="IPR003530">
    <property type="entry name" value="Hematopoietin_rcpt_L_F3_CS"/>
</dbReference>
<name>A0A8C6RZY1_NANGA</name>
<keyword evidence="7" id="KW-1185">Reference proteome</keyword>
<keyword evidence="3" id="KW-0677">Repeat</keyword>
<evidence type="ECO:0000313" key="7">
    <source>
        <dbReference type="Proteomes" id="UP000694381"/>
    </source>
</evidence>
<dbReference type="Pfam" id="PF00041">
    <property type="entry name" value="fn3"/>
    <property type="match status" value="1"/>
</dbReference>
<dbReference type="GeneTree" id="ENSGT00940000160050"/>
<dbReference type="GO" id="GO:0042098">
    <property type="term" value="P:T cell proliferation"/>
    <property type="evidence" value="ECO:0007669"/>
    <property type="project" value="Ensembl"/>
</dbReference>
<dbReference type="PANTHER" id="PTHR48483">
    <property type="entry name" value="INTERLEUKIN-27 SUBUNIT BETA"/>
    <property type="match status" value="1"/>
</dbReference>
<organism evidence="6 7">
    <name type="scientific">Nannospalax galili</name>
    <name type="common">Northern Israeli blind subterranean mole rat</name>
    <name type="synonym">Spalax galili</name>
    <dbReference type="NCBI Taxonomy" id="1026970"/>
    <lineage>
        <taxon>Eukaryota</taxon>
        <taxon>Metazoa</taxon>
        <taxon>Chordata</taxon>
        <taxon>Craniata</taxon>
        <taxon>Vertebrata</taxon>
        <taxon>Euteleostomi</taxon>
        <taxon>Mammalia</taxon>
        <taxon>Eutheria</taxon>
        <taxon>Euarchontoglires</taxon>
        <taxon>Glires</taxon>
        <taxon>Rodentia</taxon>
        <taxon>Myomorpha</taxon>
        <taxon>Muroidea</taxon>
        <taxon>Spalacidae</taxon>
        <taxon>Spalacinae</taxon>
        <taxon>Nannospalax</taxon>
    </lineage>
</organism>
<dbReference type="PROSITE" id="PS50853">
    <property type="entry name" value="FN3"/>
    <property type="match status" value="1"/>
</dbReference>
<dbReference type="FunFam" id="2.60.40.10:FF:000136">
    <property type="entry name" value="Ciliary neurotrophic factor receptor alpha"/>
    <property type="match status" value="1"/>
</dbReference>
<evidence type="ECO:0000256" key="1">
    <source>
        <dbReference type="ARBA" id="ARBA00010890"/>
    </source>
</evidence>
<evidence type="ECO:0000256" key="4">
    <source>
        <dbReference type="ARBA" id="ARBA00023180"/>
    </source>
</evidence>
<dbReference type="PANTHER" id="PTHR48483:SF2">
    <property type="entry name" value="INTERLEUKIN-27 SUBUNIT BETA"/>
    <property type="match status" value="1"/>
</dbReference>
<dbReference type="Gene3D" id="2.60.40.10">
    <property type="entry name" value="Immunoglobulins"/>
    <property type="match status" value="1"/>
</dbReference>
<accession>A0A8C6RZY1</accession>
<dbReference type="InterPro" id="IPR036116">
    <property type="entry name" value="FN3_sf"/>
</dbReference>
<keyword evidence="4" id="KW-0325">Glycoprotein</keyword>
<dbReference type="InterPro" id="IPR053073">
    <property type="entry name" value="IL11/IL27_subunit_beta"/>
</dbReference>
<evidence type="ECO:0000313" key="6">
    <source>
        <dbReference type="Ensembl" id="ENSNGAP00000025212.1"/>
    </source>
</evidence>
<dbReference type="InterPro" id="IPR056621">
    <property type="entry name" value="FN3_IL27B_N"/>
</dbReference>